<keyword evidence="4" id="KW-1185">Reference proteome</keyword>
<accession>A0A517NVP0</accession>
<protein>
    <recommendedName>
        <fullName evidence="2">SGNH hydrolase-type esterase domain-containing protein</fullName>
    </recommendedName>
</protein>
<reference evidence="3 4" key="1">
    <citation type="submission" date="2019-02" db="EMBL/GenBank/DDBJ databases">
        <title>Deep-cultivation of Planctomycetes and their phenomic and genomic characterization uncovers novel biology.</title>
        <authorList>
            <person name="Wiegand S."/>
            <person name="Jogler M."/>
            <person name="Boedeker C."/>
            <person name="Pinto D."/>
            <person name="Vollmers J."/>
            <person name="Rivas-Marin E."/>
            <person name="Kohn T."/>
            <person name="Peeters S.H."/>
            <person name="Heuer A."/>
            <person name="Rast P."/>
            <person name="Oberbeckmann S."/>
            <person name="Bunk B."/>
            <person name="Jeske O."/>
            <person name="Meyerdierks A."/>
            <person name="Storesund J.E."/>
            <person name="Kallscheuer N."/>
            <person name="Luecker S."/>
            <person name="Lage O.M."/>
            <person name="Pohl T."/>
            <person name="Merkel B.J."/>
            <person name="Hornburger P."/>
            <person name="Mueller R.-W."/>
            <person name="Bruemmer F."/>
            <person name="Labrenz M."/>
            <person name="Spormann A.M."/>
            <person name="Op den Camp H."/>
            <person name="Overmann J."/>
            <person name="Amann R."/>
            <person name="Jetten M.S.M."/>
            <person name="Mascher T."/>
            <person name="Medema M.H."/>
            <person name="Devos D.P."/>
            <person name="Kaster A.-K."/>
            <person name="Ovreas L."/>
            <person name="Rohde M."/>
            <person name="Galperin M.Y."/>
            <person name="Jogler C."/>
        </authorList>
    </citation>
    <scope>NUCLEOTIDE SEQUENCE [LARGE SCALE GENOMIC DNA]</scope>
    <source>
        <strain evidence="3 4">K23_9</strain>
    </source>
</reference>
<dbReference type="InterPro" id="IPR036514">
    <property type="entry name" value="SGNH_hydro_sf"/>
</dbReference>
<dbReference type="PANTHER" id="PTHR30383:SF5">
    <property type="entry name" value="SGNH HYDROLASE-TYPE ESTERASE DOMAIN-CONTAINING PROTEIN"/>
    <property type="match status" value="1"/>
</dbReference>
<dbReference type="CDD" id="cd01834">
    <property type="entry name" value="SGNH_hydrolase_like_2"/>
    <property type="match status" value="1"/>
</dbReference>
<organism evidence="3 4">
    <name type="scientific">Stieleria marina</name>
    <dbReference type="NCBI Taxonomy" id="1930275"/>
    <lineage>
        <taxon>Bacteria</taxon>
        <taxon>Pseudomonadati</taxon>
        <taxon>Planctomycetota</taxon>
        <taxon>Planctomycetia</taxon>
        <taxon>Pirellulales</taxon>
        <taxon>Pirellulaceae</taxon>
        <taxon>Stieleria</taxon>
    </lineage>
</organism>
<dbReference type="Pfam" id="PF13472">
    <property type="entry name" value="Lipase_GDSL_2"/>
    <property type="match status" value="1"/>
</dbReference>
<gene>
    <name evidence="3" type="ORF">K239x_31750</name>
</gene>
<dbReference type="EMBL" id="CP036526">
    <property type="protein sequence ID" value="QDT11181.1"/>
    <property type="molecule type" value="Genomic_DNA"/>
</dbReference>
<feature type="domain" description="SGNH hydrolase-type esterase" evidence="2">
    <location>
        <begin position="70"/>
        <end position="255"/>
    </location>
</feature>
<name>A0A517NVP0_9BACT</name>
<evidence type="ECO:0000313" key="3">
    <source>
        <dbReference type="EMBL" id="QDT11181.1"/>
    </source>
</evidence>
<proteinExistence type="predicted"/>
<evidence type="ECO:0000256" key="1">
    <source>
        <dbReference type="SAM" id="SignalP"/>
    </source>
</evidence>
<dbReference type="InterPro" id="IPR013830">
    <property type="entry name" value="SGNH_hydro"/>
</dbReference>
<dbReference type="AlphaFoldDB" id="A0A517NVP0"/>
<dbReference type="GO" id="GO:0004622">
    <property type="term" value="F:phosphatidylcholine lysophospholipase activity"/>
    <property type="evidence" value="ECO:0007669"/>
    <property type="project" value="TreeGrafter"/>
</dbReference>
<dbReference type="InterPro" id="IPR051532">
    <property type="entry name" value="Ester_Hydrolysis_Enzymes"/>
</dbReference>
<dbReference type="Proteomes" id="UP000319817">
    <property type="component" value="Chromosome"/>
</dbReference>
<sequence precursor="true">MFRTVMTLAVLLCAIAGNAQEKLNQSPAVTFGPYEYEAKPDGDQFAKFFPRKAPAVGPLLIRKGDKLAIIGDSITQQLMYSRMIETYLTVCEPELAVTVRQYGWSGEKADGFLRRMDQDCLRFEPTLATLCYGMNDARYRPFDVTNGRWYRDHYTAVVRKLKSANCRVVVGSPGCSGKIATWVKQRSGTLDEHNLNLCALRDIAIDIAQTEGVRFTDHFWPMYQQQVFANQKYSTPEKPYRVAGKDGIHPGWAGHVMMAYGFLHSMGLSGDLGTITISLADSQATAQNGHTVDSFSDGKASITSTRYPFCATGAIDDENAIRSGMTLVPFNQELNQLMLKVTGLQTASAKVIWGDQSQTFSANELTAGINLADRFVVNPFSSAFRSVDEAVAKKQAFETHQIKKVFHGKAGKQDMEKAVKETEAERTPLAAAIAQAFVPVSHVIQVVPVD</sequence>
<feature type="chain" id="PRO_5022129889" description="SGNH hydrolase-type esterase domain-containing protein" evidence="1">
    <location>
        <begin position="20"/>
        <end position="450"/>
    </location>
</feature>
<dbReference type="PANTHER" id="PTHR30383">
    <property type="entry name" value="THIOESTERASE 1/PROTEASE 1/LYSOPHOSPHOLIPASE L1"/>
    <property type="match status" value="1"/>
</dbReference>
<keyword evidence="1" id="KW-0732">Signal</keyword>
<dbReference type="SUPFAM" id="SSF52266">
    <property type="entry name" value="SGNH hydrolase"/>
    <property type="match status" value="1"/>
</dbReference>
<dbReference type="RefSeq" id="WP_419188977.1">
    <property type="nucleotide sequence ID" value="NZ_CP036526.1"/>
</dbReference>
<dbReference type="Gene3D" id="3.40.50.1110">
    <property type="entry name" value="SGNH hydrolase"/>
    <property type="match status" value="1"/>
</dbReference>
<feature type="signal peptide" evidence="1">
    <location>
        <begin position="1"/>
        <end position="19"/>
    </location>
</feature>
<evidence type="ECO:0000313" key="4">
    <source>
        <dbReference type="Proteomes" id="UP000319817"/>
    </source>
</evidence>
<evidence type="ECO:0000259" key="2">
    <source>
        <dbReference type="Pfam" id="PF13472"/>
    </source>
</evidence>